<evidence type="ECO:0000313" key="3">
    <source>
        <dbReference type="Proteomes" id="UP000694865"/>
    </source>
</evidence>
<evidence type="ECO:0000313" key="4">
    <source>
        <dbReference type="RefSeq" id="XP_006822528.1"/>
    </source>
</evidence>
<feature type="non-terminal residue" evidence="4">
    <location>
        <position position="499"/>
    </location>
</feature>
<feature type="domain" description="KATNIP" evidence="2">
    <location>
        <begin position="1"/>
        <end position="90"/>
    </location>
</feature>
<feature type="region of interest" description="Disordered" evidence="1">
    <location>
        <begin position="119"/>
        <end position="221"/>
    </location>
</feature>
<evidence type="ECO:0000256" key="1">
    <source>
        <dbReference type="SAM" id="MobiDB-lite"/>
    </source>
</evidence>
<keyword evidence="3" id="KW-1185">Reference proteome</keyword>
<dbReference type="PANTHER" id="PTHR21534">
    <property type="entry name" value="KATANIN-INTERACTING PROTEIN"/>
    <property type="match status" value="1"/>
</dbReference>
<dbReference type="RefSeq" id="XP_006822528.1">
    <property type="nucleotide sequence ID" value="XM_006822465.1"/>
</dbReference>
<organism evidence="3 4">
    <name type="scientific">Saccoglossus kowalevskii</name>
    <name type="common">Acorn worm</name>
    <dbReference type="NCBI Taxonomy" id="10224"/>
    <lineage>
        <taxon>Eukaryota</taxon>
        <taxon>Metazoa</taxon>
        <taxon>Hemichordata</taxon>
        <taxon>Enteropneusta</taxon>
        <taxon>Harrimaniidae</taxon>
        <taxon>Saccoglossus</taxon>
    </lineage>
</organism>
<feature type="compositionally biased region" description="Polar residues" evidence="1">
    <location>
        <begin position="193"/>
        <end position="215"/>
    </location>
</feature>
<evidence type="ECO:0000259" key="2">
    <source>
        <dbReference type="Pfam" id="PF14652"/>
    </source>
</evidence>
<name>A0ABM0MR87_SACKO</name>
<feature type="non-terminal residue" evidence="4">
    <location>
        <position position="1"/>
    </location>
</feature>
<gene>
    <name evidence="4" type="primary">LOC102800788</name>
</gene>
<dbReference type="Proteomes" id="UP000694865">
    <property type="component" value="Unplaced"/>
</dbReference>
<dbReference type="InterPro" id="IPR027859">
    <property type="entry name" value="KATNIP_dom"/>
</dbReference>
<dbReference type="GeneID" id="102800788"/>
<feature type="compositionally biased region" description="Basic residues" evidence="1">
    <location>
        <begin position="134"/>
        <end position="149"/>
    </location>
</feature>
<proteinExistence type="predicted"/>
<protein>
    <submittedName>
        <fullName evidence="4">Uncharacterized protein KIAA0556 homolog</fullName>
    </submittedName>
</protein>
<feature type="compositionally biased region" description="Low complexity" evidence="1">
    <location>
        <begin position="159"/>
        <end position="180"/>
    </location>
</feature>
<reference evidence="4" key="1">
    <citation type="submission" date="2025-08" db="UniProtKB">
        <authorList>
            <consortium name="RefSeq"/>
        </authorList>
    </citation>
    <scope>IDENTIFICATION</scope>
    <source>
        <tissue evidence="4">Testes</tissue>
    </source>
</reference>
<dbReference type="PANTHER" id="PTHR21534:SF0">
    <property type="entry name" value="KATANIN-INTERACTING PROTEIN"/>
    <property type="match status" value="1"/>
</dbReference>
<feature type="compositionally biased region" description="Polar residues" evidence="1">
    <location>
        <begin position="234"/>
        <end position="251"/>
    </location>
</feature>
<accession>A0ABM0MR87</accession>
<feature type="domain" description="KATNIP" evidence="2">
    <location>
        <begin position="377"/>
        <end position="499"/>
    </location>
</feature>
<dbReference type="Pfam" id="PF14652">
    <property type="entry name" value="DUF4457"/>
    <property type="match status" value="2"/>
</dbReference>
<sequence length="499" mass="56677">TVKERHMWSCSLPNNQPVKLIFELPCEKNTIARINIWNYNKNISELNIGAKDVRILVDGKDRWCGEIDKGCGNQVFDYSKEISLECHELNRTFDCGDGPQQVISESCWLETPQKTKVTKETRENVLEMFGGKRSPTKGKEKPRRSRTPRKMAAQLSNQSSDSTSTSDSIHSSSESISRESPMPMENQLKYPTENPTRVSQENQLSIPKQSKSFTVAASPEEPSMLQQLLQLKSSTDATPRPKSQQKPTWLQSPEKELVDKVSSLDLSPLLKEEKRKDEDKAISRRTPYQEDWEANVVVVKPDSKTHIEGEALTTRAQWRQFQDVSLEESWNSLSLFNKSQRGRLSANMNTDLQGDALDSYLLKPKPAIQENIQEEEEDEVAVSDEDSDFEIPEQPFGQYIDVNIKSTWGDKHYVGLNGIEIFQSSGEPVKIAQITADPSDINILDGYANDPRVVTNLIDGVNRTRDDVHMWLAPFTPGNNHLIFITLEKPVKIAMIRIW</sequence>
<dbReference type="InterPro" id="IPR026704">
    <property type="entry name" value="KATNIP"/>
</dbReference>
<feature type="region of interest" description="Disordered" evidence="1">
    <location>
        <begin position="234"/>
        <end position="256"/>
    </location>
</feature>